<evidence type="ECO:0000313" key="8">
    <source>
        <dbReference type="Proteomes" id="UP000000739"/>
    </source>
</evidence>
<keyword evidence="8" id="KW-1185">Reference proteome</keyword>
<evidence type="ECO:0000256" key="4">
    <source>
        <dbReference type="ARBA" id="ARBA00022801"/>
    </source>
</evidence>
<comment type="subunit">
    <text evidence="6">Heterooligomer composed of large and small subunits.</text>
</comment>
<dbReference type="PIRSF" id="PIRSF006488">
    <property type="entry name" value="Exonuc_VII_S"/>
    <property type="match status" value="1"/>
</dbReference>
<dbReference type="Pfam" id="PF02609">
    <property type="entry name" value="Exonuc_VII_S"/>
    <property type="match status" value="1"/>
</dbReference>
<name>B8FHX6_DESAL</name>
<proteinExistence type="inferred from homology"/>
<dbReference type="AlphaFoldDB" id="B8FHX6"/>
<keyword evidence="4 6" id="KW-0378">Hydrolase</keyword>
<dbReference type="GO" id="GO:0005829">
    <property type="term" value="C:cytosol"/>
    <property type="evidence" value="ECO:0007669"/>
    <property type="project" value="TreeGrafter"/>
</dbReference>
<dbReference type="InterPro" id="IPR003761">
    <property type="entry name" value="Exonuc_VII_S"/>
</dbReference>
<comment type="catalytic activity">
    <reaction evidence="6">
        <text>Exonucleolytic cleavage in either 5'- to 3'- or 3'- to 5'-direction to yield nucleoside 5'-phosphates.</text>
        <dbReference type="EC" id="3.1.11.6"/>
    </reaction>
</comment>
<reference evidence="7 8" key="1">
    <citation type="journal article" date="2012" name="Environ. Microbiol.">
        <title>The genome sequence of Desulfatibacillum alkenivorans AK-01: a blueprint for anaerobic alkane oxidation.</title>
        <authorList>
            <person name="Callaghan A.V."/>
            <person name="Morris B.E."/>
            <person name="Pereira I.A."/>
            <person name="McInerney M.J."/>
            <person name="Austin R.N."/>
            <person name="Groves J.T."/>
            <person name="Kukor J.J."/>
            <person name="Suflita J.M."/>
            <person name="Young L.Y."/>
            <person name="Zylstra G.J."/>
            <person name="Wawrik B."/>
        </authorList>
    </citation>
    <scope>NUCLEOTIDE SEQUENCE [LARGE SCALE GENOMIC DNA]</scope>
    <source>
        <strain evidence="7 8">AK-01</strain>
    </source>
</reference>
<dbReference type="InterPro" id="IPR037004">
    <property type="entry name" value="Exonuc_VII_ssu_sf"/>
</dbReference>
<dbReference type="NCBIfam" id="TIGR01280">
    <property type="entry name" value="xseB"/>
    <property type="match status" value="1"/>
</dbReference>
<dbReference type="EMBL" id="CP001322">
    <property type="protein sequence ID" value="ACL02543.1"/>
    <property type="molecule type" value="Genomic_DNA"/>
</dbReference>
<evidence type="ECO:0000256" key="1">
    <source>
        <dbReference type="ARBA" id="ARBA00009998"/>
    </source>
</evidence>
<keyword evidence="5 6" id="KW-0269">Exonuclease</keyword>
<evidence type="ECO:0000256" key="3">
    <source>
        <dbReference type="ARBA" id="ARBA00022722"/>
    </source>
</evidence>
<dbReference type="Proteomes" id="UP000000739">
    <property type="component" value="Chromosome"/>
</dbReference>
<dbReference type="NCBIfam" id="NF002140">
    <property type="entry name" value="PRK00977.1-4"/>
    <property type="match status" value="1"/>
</dbReference>
<evidence type="ECO:0000256" key="2">
    <source>
        <dbReference type="ARBA" id="ARBA00022490"/>
    </source>
</evidence>
<dbReference type="PANTHER" id="PTHR34137">
    <property type="entry name" value="EXODEOXYRIBONUCLEASE 7 SMALL SUBUNIT"/>
    <property type="match status" value="1"/>
</dbReference>
<accession>B8FHX6</accession>
<dbReference type="PANTHER" id="PTHR34137:SF1">
    <property type="entry name" value="EXODEOXYRIBONUCLEASE 7 SMALL SUBUNIT"/>
    <property type="match status" value="1"/>
</dbReference>
<evidence type="ECO:0000313" key="7">
    <source>
        <dbReference type="EMBL" id="ACL02543.1"/>
    </source>
</evidence>
<comment type="subcellular location">
    <subcellularLocation>
        <location evidence="6">Cytoplasm</location>
    </subcellularLocation>
</comment>
<evidence type="ECO:0000256" key="6">
    <source>
        <dbReference type="HAMAP-Rule" id="MF_00337"/>
    </source>
</evidence>
<dbReference type="Gene3D" id="1.10.287.1040">
    <property type="entry name" value="Exonuclease VII, small subunit"/>
    <property type="match status" value="1"/>
</dbReference>
<evidence type="ECO:0000256" key="5">
    <source>
        <dbReference type="ARBA" id="ARBA00022839"/>
    </source>
</evidence>
<keyword evidence="2 6" id="KW-0963">Cytoplasm</keyword>
<dbReference type="HOGENOM" id="CLU_145918_3_1_7"/>
<dbReference type="HAMAP" id="MF_00337">
    <property type="entry name" value="Exonuc_7_S"/>
    <property type="match status" value="1"/>
</dbReference>
<dbReference type="GO" id="GO:0009318">
    <property type="term" value="C:exodeoxyribonuclease VII complex"/>
    <property type="evidence" value="ECO:0007669"/>
    <property type="project" value="UniProtKB-UniRule"/>
</dbReference>
<keyword evidence="3 6" id="KW-0540">Nuclease</keyword>
<dbReference type="SUPFAM" id="SSF116842">
    <property type="entry name" value="XseB-like"/>
    <property type="match status" value="1"/>
</dbReference>
<organism evidence="7 8">
    <name type="scientific">Desulfatibacillum aliphaticivorans</name>
    <dbReference type="NCBI Taxonomy" id="218208"/>
    <lineage>
        <taxon>Bacteria</taxon>
        <taxon>Pseudomonadati</taxon>
        <taxon>Thermodesulfobacteriota</taxon>
        <taxon>Desulfobacteria</taxon>
        <taxon>Desulfobacterales</taxon>
        <taxon>Desulfatibacillaceae</taxon>
        <taxon>Desulfatibacillum</taxon>
    </lineage>
</organism>
<protein>
    <recommendedName>
        <fullName evidence="6">Exodeoxyribonuclease 7 small subunit</fullName>
        <ecNumber evidence="6">3.1.11.6</ecNumber>
    </recommendedName>
    <alternativeName>
        <fullName evidence="6">Exodeoxyribonuclease VII small subunit</fullName>
        <shortName evidence="6">Exonuclease VII small subunit</shortName>
    </alternativeName>
</protein>
<sequence length="75" mass="8487">MKKNATFESAAKELEQIVSQMEKGDLPLETALAKFEEGMKLYEFCSKKLDEVEKKVTLILQDSEGNLKETPFGTE</sequence>
<comment type="function">
    <text evidence="6">Bidirectionally degrades single-stranded DNA into large acid-insoluble oligonucleotides, which are then degraded further into small acid-soluble oligonucleotides.</text>
</comment>
<dbReference type="RefSeq" id="WP_012609982.1">
    <property type="nucleotide sequence ID" value="NC_011768.1"/>
</dbReference>
<gene>
    <name evidence="6" type="primary">xseB</name>
    <name evidence="7" type="ordered locus">Dalk_0838</name>
</gene>
<dbReference type="eggNOG" id="COG1722">
    <property type="taxonomic scope" value="Bacteria"/>
</dbReference>
<dbReference type="EC" id="3.1.11.6" evidence="6"/>
<dbReference type="GO" id="GO:0006308">
    <property type="term" value="P:DNA catabolic process"/>
    <property type="evidence" value="ECO:0007669"/>
    <property type="project" value="UniProtKB-UniRule"/>
</dbReference>
<dbReference type="GO" id="GO:0008855">
    <property type="term" value="F:exodeoxyribonuclease VII activity"/>
    <property type="evidence" value="ECO:0007669"/>
    <property type="project" value="UniProtKB-UniRule"/>
</dbReference>
<dbReference type="KEGG" id="dal:Dalk_0838"/>
<comment type="similarity">
    <text evidence="1 6">Belongs to the XseB family.</text>
</comment>